<keyword evidence="6" id="KW-1185">Reference proteome</keyword>
<dbReference type="AlphaFoldDB" id="A0AAE1JBL7"/>
<dbReference type="CDD" id="cd00590">
    <property type="entry name" value="RRM_SF"/>
    <property type="match status" value="1"/>
</dbReference>
<feature type="domain" description="RRM" evidence="3">
    <location>
        <begin position="315"/>
        <end position="391"/>
    </location>
</feature>
<dbReference type="FunFam" id="2.30.30.490:FF:000017">
    <property type="entry name" value="Bromo-adjacent homology (BAH) domain-containing protein"/>
    <property type="match status" value="1"/>
</dbReference>
<dbReference type="PANTHER" id="PTHR47073">
    <property type="entry name" value="PROTEIN ANTI-SILENCING 1"/>
    <property type="match status" value="1"/>
</dbReference>
<feature type="domain" description="BAH" evidence="4">
    <location>
        <begin position="40"/>
        <end position="165"/>
    </location>
</feature>
<evidence type="ECO:0000259" key="4">
    <source>
        <dbReference type="PROSITE" id="PS51038"/>
    </source>
</evidence>
<evidence type="ECO:0000313" key="5">
    <source>
        <dbReference type="EMBL" id="KAK4267507.1"/>
    </source>
</evidence>
<dbReference type="EMBL" id="JAWXYG010000007">
    <property type="protein sequence ID" value="KAK4267507.1"/>
    <property type="molecule type" value="Genomic_DNA"/>
</dbReference>
<dbReference type="InterPro" id="IPR035979">
    <property type="entry name" value="RBD_domain_sf"/>
</dbReference>
<comment type="caution">
    <text evidence="5">The sequence shown here is derived from an EMBL/GenBank/DDBJ whole genome shotgun (WGS) entry which is preliminary data.</text>
</comment>
<reference evidence="5" key="1">
    <citation type="submission" date="2023-10" db="EMBL/GenBank/DDBJ databases">
        <title>Chromosome-level genome of the transformable northern wattle, Acacia crassicarpa.</title>
        <authorList>
            <person name="Massaro I."/>
            <person name="Sinha N.R."/>
            <person name="Poethig S."/>
            <person name="Leichty A.R."/>
        </authorList>
    </citation>
    <scope>NUCLEOTIDE SEQUENCE</scope>
    <source>
        <strain evidence="5">Acra3RX</strain>
        <tissue evidence="5">Leaf</tissue>
    </source>
</reference>
<proteinExistence type="predicted"/>
<dbReference type="InterPro" id="IPR000504">
    <property type="entry name" value="RRM_dom"/>
</dbReference>
<dbReference type="SUPFAM" id="SSF54928">
    <property type="entry name" value="RNA-binding domain, RBD"/>
    <property type="match status" value="1"/>
</dbReference>
<sequence>MPQPPETNGEEKINFKWGNKREVGFNNKHIQYESFTFRDVEYFLYDCVYFYHNGDFETSIGKLVEIYETPRDEKMVKVIWLLRPPDIRYFLGDYRPRWNELFLACGEGDGVSNVNFLGSILGKCNVVCTAKDKRNLEPSEAEVEMADFFFKHCFNVELVSITDKFADLIGGVKVEEIFNRKKVKISNPISRPSIVIKKRTDPSGMLRHQFDDKAEVKPDIAIQKNTLLNCSPYKKRKTLDNMQPSSQSKESTKKEDFDKRRKVFHEGTSELRLSKVVRNCREFMEVTGRPGNEKRRWFLRPNWEEKLRNAQESGCLILLNNLDPSCTSYEVEDLIWHTLNEIVDAKMIEWSPTSNPHYGRAFVVFKKKDAAESALSRLNKRCLILGDGRVVSAVKGWVRGTGEQTNFPGHLVMNKSELHKQTEDMRNAVSTSHCAQPNTIEFGMAFGWRKLQHLSDKWWDALYQAQKEEINDVMSGLTIKCNF</sequence>
<dbReference type="InterPro" id="IPR012677">
    <property type="entry name" value="Nucleotide-bd_a/b_plait_sf"/>
</dbReference>
<dbReference type="Gene3D" id="3.30.70.330">
    <property type="match status" value="1"/>
</dbReference>
<accession>A0AAE1JBL7</accession>
<evidence type="ECO:0000256" key="2">
    <source>
        <dbReference type="SAM" id="MobiDB-lite"/>
    </source>
</evidence>
<feature type="compositionally biased region" description="Basic and acidic residues" evidence="2">
    <location>
        <begin position="250"/>
        <end position="259"/>
    </location>
</feature>
<dbReference type="InterPro" id="IPR001025">
    <property type="entry name" value="BAH_dom"/>
</dbReference>
<dbReference type="InterPro" id="IPR043151">
    <property type="entry name" value="BAH_sf"/>
</dbReference>
<dbReference type="PROSITE" id="PS50102">
    <property type="entry name" value="RRM"/>
    <property type="match status" value="1"/>
</dbReference>
<dbReference type="GO" id="GO:0003682">
    <property type="term" value="F:chromatin binding"/>
    <property type="evidence" value="ECO:0007669"/>
    <property type="project" value="InterPro"/>
</dbReference>
<dbReference type="Gene3D" id="2.30.30.490">
    <property type="match status" value="1"/>
</dbReference>
<dbReference type="Proteomes" id="UP001293593">
    <property type="component" value="Unassembled WGS sequence"/>
</dbReference>
<evidence type="ECO:0000259" key="3">
    <source>
        <dbReference type="PROSITE" id="PS50102"/>
    </source>
</evidence>
<evidence type="ECO:0000256" key="1">
    <source>
        <dbReference type="PROSITE-ProRule" id="PRU00176"/>
    </source>
</evidence>
<feature type="compositionally biased region" description="Polar residues" evidence="2">
    <location>
        <begin position="240"/>
        <end position="249"/>
    </location>
</feature>
<evidence type="ECO:0000313" key="6">
    <source>
        <dbReference type="Proteomes" id="UP001293593"/>
    </source>
</evidence>
<gene>
    <name evidence="5" type="ORF">QN277_024280</name>
</gene>
<dbReference type="PROSITE" id="PS51038">
    <property type="entry name" value="BAH"/>
    <property type="match status" value="1"/>
</dbReference>
<organism evidence="5 6">
    <name type="scientific">Acacia crassicarpa</name>
    <name type="common">northern wattle</name>
    <dbReference type="NCBI Taxonomy" id="499986"/>
    <lineage>
        <taxon>Eukaryota</taxon>
        <taxon>Viridiplantae</taxon>
        <taxon>Streptophyta</taxon>
        <taxon>Embryophyta</taxon>
        <taxon>Tracheophyta</taxon>
        <taxon>Spermatophyta</taxon>
        <taxon>Magnoliopsida</taxon>
        <taxon>eudicotyledons</taxon>
        <taxon>Gunneridae</taxon>
        <taxon>Pentapetalae</taxon>
        <taxon>rosids</taxon>
        <taxon>fabids</taxon>
        <taxon>Fabales</taxon>
        <taxon>Fabaceae</taxon>
        <taxon>Caesalpinioideae</taxon>
        <taxon>mimosoid clade</taxon>
        <taxon>Acacieae</taxon>
        <taxon>Acacia</taxon>
    </lineage>
</organism>
<protein>
    <recommendedName>
        <fullName evidence="7">BAH domain-containing protein</fullName>
    </recommendedName>
</protein>
<dbReference type="Pfam" id="PF00076">
    <property type="entry name" value="RRM_1"/>
    <property type="match status" value="1"/>
</dbReference>
<dbReference type="Pfam" id="PF01426">
    <property type="entry name" value="BAH"/>
    <property type="match status" value="1"/>
</dbReference>
<name>A0AAE1JBL7_9FABA</name>
<feature type="region of interest" description="Disordered" evidence="2">
    <location>
        <begin position="237"/>
        <end position="259"/>
    </location>
</feature>
<evidence type="ECO:0008006" key="7">
    <source>
        <dbReference type="Google" id="ProtNLM"/>
    </source>
</evidence>
<dbReference type="SMART" id="SM00439">
    <property type="entry name" value="BAH"/>
    <property type="match status" value="1"/>
</dbReference>
<dbReference type="PANTHER" id="PTHR47073:SF2">
    <property type="entry name" value="PROTEIN ANTI-SILENCING 1"/>
    <property type="match status" value="1"/>
</dbReference>
<dbReference type="GO" id="GO:0003723">
    <property type="term" value="F:RNA binding"/>
    <property type="evidence" value="ECO:0007669"/>
    <property type="project" value="UniProtKB-UniRule"/>
</dbReference>
<keyword evidence="1" id="KW-0694">RNA-binding</keyword>